<dbReference type="RefSeq" id="XP_023466782.1">
    <property type="nucleotide sequence ID" value="XM_023608689.1"/>
</dbReference>
<keyword evidence="1" id="KW-0472">Membrane</keyword>
<name>A0A2G4SWF2_RHIZD</name>
<sequence length="140" mass="16042">MVISCVERKGKREKLDSYALRRPMEIKANINNPEYDDRYSIKSVISCIIAGVQAISTTVDFCMRLVNINSAHTLNITVMFTSWILFCHVILTLLAPVYYKRSGVYPPVIDLAKYCTIDEKAVTKTRVTIANFILYRSRKL</sequence>
<keyword evidence="3" id="KW-1185">Reference proteome</keyword>
<dbReference type="Proteomes" id="UP000242254">
    <property type="component" value="Unassembled WGS sequence"/>
</dbReference>
<protein>
    <submittedName>
        <fullName evidence="2">Uncharacterized protein</fullName>
    </submittedName>
</protein>
<proteinExistence type="predicted"/>
<organism evidence="2 3">
    <name type="scientific">Rhizopus microsporus ATCC 52813</name>
    <dbReference type="NCBI Taxonomy" id="1340429"/>
    <lineage>
        <taxon>Eukaryota</taxon>
        <taxon>Fungi</taxon>
        <taxon>Fungi incertae sedis</taxon>
        <taxon>Mucoromycota</taxon>
        <taxon>Mucoromycotina</taxon>
        <taxon>Mucoromycetes</taxon>
        <taxon>Mucorales</taxon>
        <taxon>Mucorineae</taxon>
        <taxon>Rhizopodaceae</taxon>
        <taxon>Rhizopus</taxon>
    </lineage>
</organism>
<dbReference type="AlphaFoldDB" id="A0A2G4SWF2"/>
<feature type="transmembrane region" description="Helical" evidence="1">
    <location>
        <begin position="78"/>
        <end position="99"/>
    </location>
</feature>
<accession>A0A2G4SWF2</accession>
<keyword evidence="1" id="KW-1133">Transmembrane helix</keyword>
<feature type="transmembrane region" description="Helical" evidence="1">
    <location>
        <begin position="43"/>
        <end position="66"/>
    </location>
</feature>
<gene>
    <name evidence="2" type="ORF">RHIMIDRAFT_237100</name>
</gene>
<dbReference type="GeneID" id="35439679"/>
<evidence type="ECO:0000313" key="2">
    <source>
        <dbReference type="EMBL" id="PHZ13074.1"/>
    </source>
</evidence>
<keyword evidence="1" id="KW-0812">Transmembrane</keyword>
<reference evidence="2 3" key="1">
    <citation type="journal article" date="2016" name="Proc. Natl. Acad. Sci. U.S.A.">
        <title>Lipid metabolic changes in an early divergent fungus govern the establishment of a mutualistic symbiosis with endobacteria.</title>
        <authorList>
            <person name="Lastovetsky O.A."/>
            <person name="Gaspar M.L."/>
            <person name="Mondo S.J."/>
            <person name="LaButti K.M."/>
            <person name="Sandor L."/>
            <person name="Grigoriev I.V."/>
            <person name="Henry S.A."/>
            <person name="Pawlowska T.E."/>
        </authorList>
    </citation>
    <scope>NUCLEOTIDE SEQUENCE [LARGE SCALE GENOMIC DNA]</scope>
    <source>
        <strain evidence="2 3">ATCC 52813</strain>
    </source>
</reference>
<evidence type="ECO:0000256" key="1">
    <source>
        <dbReference type="SAM" id="Phobius"/>
    </source>
</evidence>
<dbReference type="EMBL" id="KZ303848">
    <property type="protein sequence ID" value="PHZ13074.1"/>
    <property type="molecule type" value="Genomic_DNA"/>
</dbReference>
<evidence type="ECO:0000313" key="3">
    <source>
        <dbReference type="Proteomes" id="UP000242254"/>
    </source>
</evidence>